<dbReference type="EMBL" id="VFSV01000020">
    <property type="protein sequence ID" value="TRD18355.1"/>
    <property type="molecule type" value="Genomic_DNA"/>
</dbReference>
<evidence type="ECO:0000313" key="3">
    <source>
        <dbReference type="Proteomes" id="UP000318590"/>
    </source>
</evidence>
<evidence type="ECO:0000313" key="2">
    <source>
        <dbReference type="EMBL" id="TRD18355.1"/>
    </source>
</evidence>
<reference evidence="2 3" key="1">
    <citation type="submission" date="2019-06" db="EMBL/GenBank/DDBJ databases">
        <title>Paenimaribius caenipelagi gen. nov., sp. nov., isolated from a tidal flat.</title>
        <authorList>
            <person name="Yoon J.-H."/>
        </authorList>
    </citation>
    <scope>NUCLEOTIDE SEQUENCE [LARGE SCALE GENOMIC DNA]</scope>
    <source>
        <strain evidence="2 3">JBTF-M29</strain>
    </source>
</reference>
<feature type="compositionally biased region" description="Basic and acidic residues" evidence="1">
    <location>
        <begin position="13"/>
        <end position="38"/>
    </location>
</feature>
<gene>
    <name evidence="2" type="ORF">FEV53_11915</name>
</gene>
<accession>A0A547PW51</accession>
<dbReference type="RefSeq" id="WP_142835027.1">
    <property type="nucleotide sequence ID" value="NZ_VFSV01000020.1"/>
</dbReference>
<keyword evidence="3" id="KW-1185">Reference proteome</keyword>
<evidence type="ECO:0000256" key="1">
    <source>
        <dbReference type="SAM" id="MobiDB-lite"/>
    </source>
</evidence>
<sequence length="94" mass="10021">MIRSQPTAAEMAAKGKAEAEAMQRADAARDPGRRPVERRGFALRGTLVFAGRSYAEGDHIPLGPDDHAFLQSIGTIGEDWDAGAVISDAEESQP</sequence>
<dbReference type="AlphaFoldDB" id="A0A547PW51"/>
<dbReference type="Proteomes" id="UP000318590">
    <property type="component" value="Unassembled WGS sequence"/>
</dbReference>
<protein>
    <submittedName>
        <fullName evidence="2">Uncharacterized protein</fullName>
    </submittedName>
</protein>
<name>A0A547PW51_9RHOB</name>
<comment type="caution">
    <text evidence="2">The sequence shown here is derived from an EMBL/GenBank/DDBJ whole genome shotgun (WGS) entry which is preliminary data.</text>
</comment>
<organism evidence="2 3">
    <name type="scientific">Palleronia caenipelagi</name>
    <dbReference type="NCBI Taxonomy" id="2489174"/>
    <lineage>
        <taxon>Bacteria</taxon>
        <taxon>Pseudomonadati</taxon>
        <taxon>Pseudomonadota</taxon>
        <taxon>Alphaproteobacteria</taxon>
        <taxon>Rhodobacterales</taxon>
        <taxon>Roseobacteraceae</taxon>
        <taxon>Palleronia</taxon>
    </lineage>
</organism>
<proteinExistence type="predicted"/>
<feature type="region of interest" description="Disordered" evidence="1">
    <location>
        <begin position="1"/>
        <end position="38"/>
    </location>
</feature>